<proteinExistence type="predicted"/>
<evidence type="ECO:0000313" key="1">
    <source>
        <dbReference type="EMBL" id="KAJ7992849.1"/>
    </source>
</evidence>
<dbReference type="EMBL" id="CM055751">
    <property type="protein sequence ID" value="KAJ7992849.1"/>
    <property type="molecule type" value="Genomic_DNA"/>
</dbReference>
<sequence length="119" mass="13125">MPTRQPLSNPTPMPLHAAVLVTFSAVYDWREPGAAATSFPALPWLIRDTLPGAYRFLPFTPRDLGSCSVLSSGMDTVVCNGRDHQYPCEVSNISASSPDFLSVSRSSVHLLDFHRLNHR</sequence>
<comment type="caution">
    <text evidence="1">The sequence shown here is derived from an EMBL/GenBank/DDBJ whole genome shotgun (WGS) entry which is preliminary data.</text>
</comment>
<protein>
    <submittedName>
        <fullName evidence="1">Uncharacterized protein</fullName>
    </submittedName>
</protein>
<keyword evidence="2" id="KW-1185">Reference proteome</keyword>
<organism evidence="1 2">
    <name type="scientific">Dallia pectoralis</name>
    <name type="common">Alaska blackfish</name>
    <dbReference type="NCBI Taxonomy" id="75939"/>
    <lineage>
        <taxon>Eukaryota</taxon>
        <taxon>Metazoa</taxon>
        <taxon>Chordata</taxon>
        <taxon>Craniata</taxon>
        <taxon>Vertebrata</taxon>
        <taxon>Euteleostomi</taxon>
        <taxon>Actinopterygii</taxon>
        <taxon>Neopterygii</taxon>
        <taxon>Teleostei</taxon>
        <taxon>Protacanthopterygii</taxon>
        <taxon>Esociformes</taxon>
        <taxon>Umbridae</taxon>
        <taxon>Dallia</taxon>
    </lineage>
</organism>
<gene>
    <name evidence="1" type="ORF">DPEC_G00266310</name>
</gene>
<evidence type="ECO:0000313" key="2">
    <source>
        <dbReference type="Proteomes" id="UP001157502"/>
    </source>
</evidence>
<reference evidence="1" key="1">
    <citation type="submission" date="2021-05" db="EMBL/GenBank/DDBJ databases">
        <authorList>
            <person name="Pan Q."/>
            <person name="Jouanno E."/>
            <person name="Zahm M."/>
            <person name="Klopp C."/>
            <person name="Cabau C."/>
            <person name="Louis A."/>
            <person name="Berthelot C."/>
            <person name="Parey E."/>
            <person name="Roest Crollius H."/>
            <person name="Montfort J."/>
            <person name="Robinson-Rechavi M."/>
            <person name="Bouchez O."/>
            <person name="Lampietro C."/>
            <person name="Lopez Roques C."/>
            <person name="Donnadieu C."/>
            <person name="Postlethwait J."/>
            <person name="Bobe J."/>
            <person name="Dillon D."/>
            <person name="Chandos A."/>
            <person name="von Hippel F."/>
            <person name="Guiguen Y."/>
        </authorList>
    </citation>
    <scope>NUCLEOTIDE SEQUENCE</scope>
    <source>
        <strain evidence="1">YG-Jan2019</strain>
    </source>
</reference>
<name>A0ACC2FNA4_DALPE</name>
<accession>A0ACC2FNA4</accession>
<dbReference type="Proteomes" id="UP001157502">
    <property type="component" value="Chromosome 24"/>
</dbReference>